<dbReference type="UniPathway" id="UPA00053">
    <property type="reaction ID" value="UER00090"/>
</dbReference>
<protein>
    <recommendedName>
        <fullName evidence="3 7">Chorismate synthase</fullName>
        <shortName evidence="7">CS</shortName>
        <ecNumber evidence="3 7">4.2.3.5</ecNumber>
    </recommendedName>
    <alternativeName>
        <fullName evidence="7">5-enolpyruvylshikimate-3-phosphate phospholyase</fullName>
    </alternativeName>
</protein>
<name>A0A1M7Y2I8_9BACT</name>
<dbReference type="NCBIfam" id="NF003793">
    <property type="entry name" value="PRK05382.1"/>
    <property type="match status" value="1"/>
</dbReference>
<comment type="cofactor">
    <cofactor evidence="7 8">
        <name>FMNH2</name>
        <dbReference type="ChEBI" id="CHEBI:57618"/>
    </cofactor>
    <text evidence="7 8">Reduced FMN (FMNH(2)).</text>
</comment>
<keyword evidence="7" id="KW-0285">Flavoprotein</keyword>
<dbReference type="GO" id="GO:0010181">
    <property type="term" value="F:FMN binding"/>
    <property type="evidence" value="ECO:0007669"/>
    <property type="project" value="TreeGrafter"/>
</dbReference>
<feature type="binding site" evidence="7">
    <location>
        <begin position="131"/>
        <end position="133"/>
    </location>
    <ligand>
        <name>FMN</name>
        <dbReference type="ChEBI" id="CHEBI:58210"/>
    </ligand>
</feature>
<dbReference type="SUPFAM" id="SSF103263">
    <property type="entry name" value="Chorismate synthase, AroC"/>
    <property type="match status" value="1"/>
</dbReference>
<keyword evidence="10" id="KW-1185">Reference proteome</keyword>
<dbReference type="PANTHER" id="PTHR21085">
    <property type="entry name" value="CHORISMATE SYNTHASE"/>
    <property type="match status" value="1"/>
</dbReference>
<evidence type="ECO:0000256" key="3">
    <source>
        <dbReference type="ARBA" id="ARBA00013036"/>
    </source>
</evidence>
<dbReference type="CDD" id="cd07304">
    <property type="entry name" value="Chorismate_synthase"/>
    <property type="match status" value="1"/>
</dbReference>
<dbReference type="STRING" id="1121416.SAMN02745220_01338"/>
<comment type="caution">
    <text evidence="7">Lacks conserved residue(s) required for the propagation of feature annotation.</text>
</comment>
<dbReference type="InterPro" id="IPR000453">
    <property type="entry name" value="Chorismate_synth"/>
</dbReference>
<dbReference type="Proteomes" id="UP000184603">
    <property type="component" value="Unassembled WGS sequence"/>
</dbReference>
<comment type="catalytic activity">
    <reaction evidence="7 8">
        <text>5-O-(1-carboxyvinyl)-3-phosphoshikimate = chorismate + phosphate</text>
        <dbReference type="Rhea" id="RHEA:21020"/>
        <dbReference type="ChEBI" id="CHEBI:29748"/>
        <dbReference type="ChEBI" id="CHEBI:43474"/>
        <dbReference type="ChEBI" id="CHEBI:57701"/>
        <dbReference type="EC" id="4.2.3.5"/>
    </reaction>
</comment>
<dbReference type="GO" id="GO:0005829">
    <property type="term" value="C:cytosol"/>
    <property type="evidence" value="ECO:0007669"/>
    <property type="project" value="TreeGrafter"/>
</dbReference>
<dbReference type="AlphaFoldDB" id="A0A1M7Y2I8"/>
<evidence type="ECO:0000256" key="8">
    <source>
        <dbReference type="RuleBase" id="RU000605"/>
    </source>
</evidence>
<accession>A0A1M7Y2I8</accession>
<organism evidence="9 10">
    <name type="scientific">Desulfopila aestuarii DSM 18488</name>
    <dbReference type="NCBI Taxonomy" id="1121416"/>
    <lineage>
        <taxon>Bacteria</taxon>
        <taxon>Pseudomonadati</taxon>
        <taxon>Thermodesulfobacteriota</taxon>
        <taxon>Desulfobulbia</taxon>
        <taxon>Desulfobulbales</taxon>
        <taxon>Desulfocapsaceae</taxon>
        <taxon>Desulfopila</taxon>
    </lineage>
</organism>
<dbReference type="InterPro" id="IPR020541">
    <property type="entry name" value="Chorismate_synthase_CS"/>
</dbReference>
<feature type="binding site" evidence="7">
    <location>
        <begin position="297"/>
        <end position="301"/>
    </location>
    <ligand>
        <name>FMN</name>
        <dbReference type="ChEBI" id="CHEBI:58210"/>
    </ligand>
</feature>
<evidence type="ECO:0000313" key="10">
    <source>
        <dbReference type="Proteomes" id="UP000184603"/>
    </source>
</evidence>
<comment type="similarity">
    <text evidence="2 7 8">Belongs to the chorismate synthase family.</text>
</comment>
<evidence type="ECO:0000256" key="4">
    <source>
        <dbReference type="ARBA" id="ARBA00022605"/>
    </source>
</evidence>
<sequence>MAGNSFGKVFRVTTWGESHGTGIGAVIDGCPPGITIDTERLQQEMNRRRPGQGGASSPRKEPDVVEILSGIFSDEPDALPRTTGTPISLAIFNKDAHSKSYAHIKDIYRPGHGDITYDAKYGLRDYRGGGRASARETAARVAAGAIAGQVLEQYGIRVLAYTVALGGVKITSCDLGVIEKNLYCCPDRIAAEQMEQRVQEVRSAGDTLGGIVEIRAICPAGLGEPVFDKLEAELAHGLMSIGAVKGVEFGAGFAVADMLGSENNDPITPEGFAANNAGGILAGISSGQEIVMRVAVKPIPSIGKEQQTVNRAGEPVSVKIGGRHDISAIPRVIPVCEAMVRLTLVDHLLRQNAIKLPNI</sequence>
<evidence type="ECO:0000256" key="2">
    <source>
        <dbReference type="ARBA" id="ARBA00008014"/>
    </source>
</evidence>
<keyword evidence="7" id="KW-0288">FMN</keyword>
<proteinExistence type="inferred from homology"/>
<keyword evidence="5 7" id="KW-0057">Aromatic amino acid biosynthesis</keyword>
<evidence type="ECO:0000256" key="6">
    <source>
        <dbReference type="ARBA" id="ARBA00023239"/>
    </source>
</evidence>
<dbReference type="EMBL" id="FRFE01000005">
    <property type="protein sequence ID" value="SHO46168.1"/>
    <property type="molecule type" value="Genomic_DNA"/>
</dbReference>
<keyword evidence="6 7" id="KW-0456">Lyase</keyword>
<dbReference type="InterPro" id="IPR035904">
    <property type="entry name" value="Chorismate_synth_AroC_sf"/>
</dbReference>
<dbReference type="EC" id="4.2.3.5" evidence="3 7"/>
<evidence type="ECO:0000256" key="5">
    <source>
        <dbReference type="ARBA" id="ARBA00023141"/>
    </source>
</evidence>
<dbReference type="RefSeq" id="WP_073612681.1">
    <property type="nucleotide sequence ID" value="NZ_FRFE01000005.1"/>
</dbReference>
<comment type="pathway">
    <text evidence="1 7 8">Metabolic intermediate biosynthesis; chorismate biosynthesis; chorismate from D-erythrose 4-phosphate and phosphoenolpyruvate: step 7/7.</text>
</comment>
<gene>
    <name evidence="7" type="primary">aroC</name>
    <name evidence="9" type="ORF">SAMN02745220_01338</name>
</gene>
<dbReference type="Pfam" id="PF01264">
    <property type="entry name" value="Chorismate_synt"/>
    <property type="match status" value="1"/>
</dbReference>
<reference evidence="9 10" key="1">
    <citation type="submission" date="2016-12" db="EMBL/GenBank/DDBJ databases">
        <authorList>
            <person name="Song W.-J."/>
            <person name="Kurnit D.M."/>
        </authorList>
    </citation>
    <scope>NUCLEOTIDE SEQUENCE [LARGE SCALE GENOMIC DNA]</scope>
    <source>
        <strain evidence="9 10">DSM 18488</strain>
    </source>
</reference>
<keyword evidence="7" id="KW-0274">FAD</keyword>
<dbReference type="GO" id="GO:0009073">
    <property type="term" value="P:aromatic amino acid family biosynthetic process"/>
    <property type="evidence" value="ECO:0007669"/>
    <property type="project" value="UniProtKB-KW"/>
</dbReference>
<dbReference type="GO" id="GO:0004107">
    <property type="term" value="F:chorismate synthase activity"/>
    <property type="evidence" value="ECO:0007669"/>
    <property type="project" value="UniProtKB-UniRule"/>
</dbReference>
<keyword evidence="7" id="KW-0521">NADP</keyword>
<evidence type="ECO:0000313" key="9">
    <source>
        <dbReference type="EMBL" id="SHO46168.1"/>
    </source>
</evidence>
<evidence type="ECO:0000256" key="1">
    <source>
        <dbReference type="ARBA" id="ARBA00005044"/>
    </source>
</evidence>
<dbReference type="HAMAP" id="MF_00300">
    <property type="entry name" value="Chorismate_synth"/>
    <property type="match status" value="1"/>
</dbReference>
<evidence type="ECO:0000256" key="7">
    <source>
        <dbReference type="HAMAP-Rule" id="MF_00300"/>
    </source>
</evidence>
<dbReference type="NCBIfam" id="TIGR00033">
    <property type="entry name" value="aroC"/>
    <property type="match status" value="1"/>
</dbReference>
<comment type="function">
    <text evidence="7">Catalyzes the anti-1,4-elimination of the C-3 phosphate and the C-6 proR hydrogen from 5-enolpyruvylshikimate-3-phosphate (EPSP) to yield chorismate, which is the branch point compound that serves as the starting substrate for the three terminal pathways of aromatic amino acid biosynthesis. This reaction introduces a second double bond into the aromatic ring system.</text>
</comment>
<dbReference type="PROSITE" id="PS00788">
    <property type="entry name" value="CHORISMATE_SYNTHASE_2"/>
    <property type="match status" value="1"/>
</dbReference>
<dbReference type="OrthoDB" id="9771806at2"/>
<keyword evidence="4 7" id="KW-0028">Amino-acid biosynthesis</keyword>
<comment type="subunit">
    <text evidence="7">Homotetramer.</text>
</comment>
<dbReference type="Gene3D" id="3.60.150.10">
    <property type="entry name" value="Chorismate synthase AroC"/>
    <property type="match status" value="1"/>
</dbReference>
<feature type="binding site" evidence="7">
    <location>
        <position position="282"/>
    </location>
    <ligand>
        <name>FMN</name>
        <dbReference type="ChEBI" id="CHEBI:58210"/>
    </ligand>
</feature>
<dbReference type="PANTHER" id="PTHR21085:SF0">
    <property type="entry name" value="CHORISMATE SYNTHASE"/>
    <property type="match status" value="1"/>
</dbReference>
<feature type="binding site" evidence="7">
    <location>
        <position position="48"/>
    </location>
    <ligand>
        <name>NADP(+)</name>
        <dbReference type="ChEBI" id="CHEBI:58349"/>
    </ligand>
</feature>
<dbReference type="PIRSF" id="PIRSF001456">
    <property type="entry name" value="Chorismate_synth"/>
    <property type="match status" value="1"/>
</dbReference>
<feature type="binding site" evidence="7">
    <location>
        <position position="323"/>
    </location>
    <ligand>
        <name>FMN</name>
        <dbReference type="ChEBI" id="CHEBI:58210"/>
    </ligand>
</feature>
<dbReference type="GO" id="GO:0009423">
    <property type="term" value="P:chorismate biosynthetic process"/>
    <property type="evidence" value="ECO:0007669"/>
    <property type="project" value="UniProtKB-UniRule"/>
</dbReference>
<dbReference type="PROSITE" id="PS00787">
    <property type="entry name" value="CHORISMATE_SYNTHASE_1"/>
    <property type="match status" value="1"/>
</dbReference>
<dbReference type="GO" id="GO:0008652">
    <property type="term" value="P:amino acid biosynthetic process"/>
    <property type="evidence" value="ECO:0007669"/>
    <property type="project" value="UniProtKB-KW"/>
</dbReference>